<accession>A0AB33JQ89</accession>
<dbReference type="EMBL" id="AP035883">
    <property type="protein sequence ID" value="BFP50176.1"/>
    <property type="molecule type" value="Genomic_DNA"/>
</dbReference>
<organism evidence="1">
    <name type="scientific">Kitasatospora sp. CMC57</name>
    <dbReference type="NCBI Taxonomy" id="3231513"/>
    <lineage>
        <taxon>Bacteria</taxon>
        <taxon>Bacillati</taxon>
        <taxon>Actinomycetota</taxon>
        <taxon>Actinomycetes</taxon>
        <taxon>Kitasatosporales</taxon>
        <taxon>Streptomycetaceae</taxon>
        <taxon>Kitasatospora</taxon>
    </lineage>
</organism>
<dbReference type="AlphaFoldDB" id="A0AB33JQ89"/>
<proteinExistence type="predicted"/>
<geneLocation type="plasmid" evidence="3">
    <name>pCMC57_02</name>
</geneLocation>
<protein>
    <submittedName>
        <fullName evidence="1">Uncharacterized protein</fullName>
    </submittedName>
</protein>
<sequence>MVRISFGGERVDVPDDLGRALLAALREQPVEPPQASTFEELTGLVERIGGISRHLTVVKELVLSRADATGGYSNRRALGDAAGMSPSQLGRVLEGHGLPRDRRSGGVDLVVAFRTTDDGTLHLATETEVAGLPEFTLPYIPAEWATEPTEFAGRELIFYYRPQVPIAVADLGRTAGYTLRPDGLGLIACVTEPVFDALFGDPRLDATRSNGR</sequence>
<reference evidence="1" key="1">
    <citation type="submission" date="2024-07" db="EMBL/GenBank/DDBJ databases">
        <title>Complete genome sequences of cellulolytic bacteria, Kitasatospora sp. CMC57 and Streptomyces sp. CMC78, isolated from Japanese agricultural soil.</title>
        <authorList>
            <person name="Hashimoto T."/>
            <person name="Ito M."/>
            <person name="Iwamoto M."/>
            <person name="Fukahori D."/>
            <person name="Shoda T."/>
            <person name="Sakoda M."/>
            <person name="Morohoshi T."/>
            <person name="Mitsuboshi M."/>
            <person name="Nishizawa T."/>
        </authorList>
    </citation>
    <scope>NUCLEOTIDE SEQUENCE</scope>
    <source>
        <strain evidence="1">CMC57</strain>
        <plasmid evidence="3">pCMC57_02</plasmid>
    </source>
</reference>
<keyword evidence="3" id="KW-0614">Plasmid</keyword>
<evidence type="ECO:0000313" key="1">
    <source>
        <dbReference type="EMBL" id="BFP43646.1"/>
    </source>
</evidence>
<name>A0AB33JQ89_9ACTN</name>
<evidence type="ECO:0000313" key="2">
    <source>
        <dbReference type="EMBL" id="BFP49988.1"/>
    </source>
</evidence>
<dbReference type="EMBL" id="AP035881">
    <property type="protein sequence ID" value="BFP49988.1"/>
    <property type="molecule type" value="Genomic_DNA"/>
</dbReference>
<gene>
    <name evidence="1" type="ORF">KCMC57_00140</name>
    <name evidence="2" type="ORF">KCMC57_63560</name>
    <name evidence="3" type="ORF">KCMC57_65450</name>
</gene>
<dbReference type="EMBL" id="AP035881">
    <property type="protein sequence ID" value="BFP43646.1"/>
    <property type="molecule type" value="Genomic_DNA"/>
</dbReference>
<evidence type="ECO:0000313" key="3">
    <source>
        <dbReference type="EMBL" id="BFP50176.1"/>
    </source>
</evidence>